<evidence type="ECO:0000313" key="1">
    <source>
        <dbReference type="EMBL" id="KAI3728999.1"/>
    </source>
</evidence>
<protein>
    <submittedName>
        <fullName evidence="1">Uncharacterized protein</fullName>
    </submittedName>
</protein>
<proteinExistence type="predicted"/>
<reference evidence="1 2" key="2">
    <citation type="journal article" date="2022" name="Mol. Ecol. Resour.">
        <title>The genomes of chicory, endive, great burdock and yacon provide insights into Asteraceae paleo-polyploidization history and plant inulin production.</title>
        <authorList>
            <person name="Fan W."/>
            <person name="Wang S."/>
            <person name="Wang H."/>
            <person name="Wang A."/>
            <person name="Jiang F."/>
            <person name="Liu H."/>
            <person name="Zhao H."/>
            <person name="Xu D."/>
            <person name="Zhang Y."/>
        </authorList>
    </citation>
    <scope>NUCLEOTIDE SEQUENCE [LARGE SCALE GENOMIC DNA]</scope>
    <source>
        <strain evidence="2">cv. Niubang</strain>
    </source>
</reference>
<organism evidence="1 2">
    <name type="scientific">Arctium lappa</name>
    <name type="common">Greater burdock</name>
    <name type="synonym">Lappa major</name>
    <dbReference type="NCBI Taxonomy" id="4217"/>
    <lineage>
        <taxon>Eukaryota</taxon>
        <taxon>Viridiplantae</taxon>
        <taxon>Streptophyta</taxon>
        <taxon>Embryophyta</taxon>
        <taxon>Tracheophyta</taxon>
        <taxon>Spermatophyta</taxon>
        <taxon>Magnoliopsida</taxon>
        <taxon>eudicotyledons</taxon>
        <taxon>Gunneridae</taxon>
        <taxon>Pentapetalae</taxon>
        <taxon>asterids</taxon>
        <taxon>campanulids</taxon>
        <taxon>Asterales</taxon>
        <taxon>Asteraceae</taxon>
        <taxon>Carduoideae</taxon>
        <taxon>Cardueae</taxon>
        <taxon>Arctiinae</taxon>
        <taxon>Arctium</taxon>
    </lineage>
</organism>
<gene>
    <name evidence="1" type="ORF">L6452_17645</name>
</gene>
<evidence type="ECO:0000313" key="2">
    <source>
        <dbReference type="Proteomes" id="UP001055879"/>
    </source>
</evidence>
<keyword evidence="2" id="KW-1185">Reference proteome</keyword>
<reference evidence="2" key="1">
    <citation type="journal article" date="2022" name="Mol. Ecol. Resour.">
        <title>The genomes of chicory, endive, great burdock and yacon provide insights into Asteraceae palaeo-polyploidization history and plant inulin production.</title>
        <authorList>
            <person name="Fan W."/>
            <person name="Wang S."/>
            <person name="Wang H."/>
            <person name="Wang A."/>
            <person name="Jiang F."/>
            <person name="Liu H."/>
            <person name="Zhao H."/>
            <person name="Xu D."/>
            <person name="Zhang Y."/>
        </authorList>
    </citation>
    <scope>NUCLEOTIDE SEQUENCE [LARGE SCALE GENOMIC DNA]</scope>
    <source>
        <strain evidence="2">cv. Niubang</strain>
    </source>
</reference>
<comment type="caution">
    <text evidence="1">The sequence shown here is derived from an EMBL/GenBank/DDBJ whole genome shotgun (WGS) entry which is preliminary data.</text>
</comment>
<accession>A0ACB9C3Z0</accession>
<dbReference type="Proteomes" id="UP001055879">
    <property type="component" value="Linkage Group LG05"/>
</dbReference>
<name>A0ACB9C3Z0_ARCLA</name>
<sequence length="261" mass="30283">MIEPIAQDIPAYYWLIGTQREHHPVTLPSELTDITEHSDWRFPDTLHMHHSSRHSSPYSLHPSPQRALPPPPPPPSEQFLLPHQLITRFNSWTLESREGRKVVANNFKDLKEATKSIQKEIASVKDRYIKMHESQHVTELNMRRMSQDIEHIKRRQRRFLEHYCSQHNLPPPSPSLSLSLAALIVRSKGEIGEGVLKENEEKKKMIESKEEKSSKKTRGKEEVDLRVLLRNFLVDLSKVGEKIARQAEAIGIRFTIGFPYI</sequence>
<dbReference type="EMBL" id="CM042051">
    <property type="protein sequence ID" value="KAI3728999.1"/>
    <property type="molecule type" value="Genomic_DNA"/>
</dbReference>